<gene>
    <name evidence="8" type="ORF">RIL96_05750</name>
</gene>
<protein>
    <submittedName>
        <fullName evidence="8">Mechanosensitive ion channel family protein</fullName>
    </submittedName>
</protein>
<keyword evidence="3 6" id="KW-1133">Transmembrane helix</keyword>
<evidence type="ECO:0000256" key="5">
    <source>
        <dbReference type="SAM" id="MobiDB-lite"/>
    </source>
</evidence>
<feature type="transmembrane region" description="Helical" evidence="6">
    <location>
        <begin position="49"/>
        <end position="71"/>
    </location>
</feature>
<organism evidence="8 9">
    <name type="scientific">Nesterenkonia aerolata</name>
    <dbReference type="NCBI Taxonomy" id="3074079"/>
    <lineage>
        <taxon>Bacteria</taxon>
        <taxon>Bacillati</taxon>
        <taxon>Actinomycetota</taxon>
        <taxon>Actinomycetes</taxon>
        <taxon>Micrococcales</taxon>
        <taxon>Micrococcaceae</taxon>
        <taxon>Nesterenkonia</taxon>
    </lineage>
</organism>
<accession>A0ABU2DRF8</accession>
<evidence type="ECO:0000256" key="1">
    <source>
        <dbReference type="ARBA" id="ARBA00004370"/>
    </source>
</evidence>
<comment type="caution">
    <text evidence="8">The sequence shown here is derived from an EMBL/GenBank/DDBJ whole genome shotgun (WGS) entry which is preliminary data.</text>
</comment>
<evidence type="ECO:0000256" key="4">
    <source>
        <dbReference type="ARBA" id="ARBA00023136"/>
    </source>
</evidence>
<dbReference type="EMBL" id="JAVKGR010000004">
    <property type="protein sequence ID" value="MDR8019066.1"/>
    <property type="molecule type" value="Genomic_DNA"/>
</dbReference>
<dbReference type="RefSeq" id="WP_310548060.1">
    <property type="nucleotide sequence ID" value="NZ_JAVKGR010000004.1"/>
</dbReference>
<evidence type="ECO:0000259" key="7">
    <source>
        <dbReference type="Pfam" id="PF00924"/>
    </source>
</evidence>
<evidence type="ECO:0000313" key="9">
    <source>
        <dbReference type="Proteomes" id="UP001251870"/>
    </source>
</evidence>
<comment type="subcellular location">
    <subcellularLocation>
        <location evidence="1">Membrane</location>
    </subcellularLocation>
</comment>
<feature type="transmembrane region" description="Helical" evidence="6">
    <location>
        <begin position="92"/>
        <end position="109"/>
    </location>
</feature>
<dbReference type="InterPro" id="IPR010920">
    <property type="entry name" value="LSM_dom_sf"/>
</dbReference>
<evidence type="ECO:0000313" key="8">
    <source>
        <dbReference type="EMBL" id="MDR8019066.1"/>
    </source>
</evidence>
<keyword evidence="4 6" id="KW-0472">Membrane</keyword>
<evidence type="ECO:0000256" key="3">
    <source>
        <dbReference type="ARBA" id="ARBA00022989"/>
    </source>
</evidence>
<dbReference type="Gene3D" id="2.30.30.60">
    <property type="match status" value="1"/>
</dbReference>
<feature type="region of interest" description="Disordered" evidence="5">
    <location>
        <begin position="510"/>
        <end position="542"/>
    </location>
</feature>
<feature type="compositionally biased region" description="Acidic residues" evidence="5">
    <location>
        <begin position="525"/>
        <end position="534"/>
    </location>
</feature>
<proteinExistence type="predicted"/>
<keyword evidence="9" id="KW-1185">Reference proteome</keyword>
<name>A0ABU2DRF8_9MICC</name>
<dbReference type="PANTHER" id="PTHR30566:SF25">
    <property type="entry name" value="INNER MEMBRANE PROTEIN"/>
    <property type="match status" value="1"/>
</dbReference>
<keyword evidence="2 6" id="KW-0812">Transmembrane</keyword>
<feature type="transmembrane region" description="Helical" evidence="6">
    <location>
        <begin position="171"/>
        <end position="192"/>
    </location>
</feature>
<evidence type="ECO:0000256" key="2">
    <source>
        <dbReference type="ARBA" id="ARBA00022692"/>
    </source>
</evidence>
<sequence length="542" mass="59734">MFPAQLSTMLAVPQDNPTETAEEMSDIVEENVPDGVQALIADVGPTMGLLIGVGISAVFAFLVMLGSAVILRQIFRKMPSAQRAVNRTRIPAFVTVTLIGSRLALGIVSADHEDIWFLVFSYALLVGIVVCAAWWALRVVGIVEAVILARFADEEKVDDRRSRRVQTQVSLIRRVMYAIIVTIAVAAVLLMIPQVQALGAGLLASAGVISVVAGLAVQSTLTNVFAGVQLAFTDAIRVGDVIIMEDVYGVIEDITLSAVVVKIWDERRVIYPSSHFTTVPFENWTRVGTEMMGTVDITLYFRAPMDEIRARLKRLLNSTTLWDGKEYSVQVSKAESGVLQARCTVSARNSADLWDLQCLVREDMVNFLRHEHPHALLATRMVLDSGEEDRDGRLSVRTGQFGAVPEGGARGTQPQYQRYDLGRRDDRHSWPTDTREFPSVPHQDTDEYEFVRRYGTAADPSAYAEDHDTPLTRAGEGASLFTGSISAVERNREFGGPGEEAYRERREWLEEHYGTGEVDTPEVSAEADAEEITPDDGVTGSR</sequence>
<dbReference type="Proteomes" id="UP001251870">
    <property type="component" value="Unassembled WGS sequence"/>
</dbReference>
<dbReference type="Gene3D" id="1.10.287.1260">
    <property type="match status" value="1"/>
</dbReference>
<evidence type="ECO:0000256" key="6">
    <source>
        <dbReference type="SAM" id="Phobius"/>
    </source>
</evidence>
<dbReference type="InterPro" id="IPR006685">
    <property type="entry name" value="MscS_channel_2nd"/>
</dbReference>
<dbReference type="SUPFAM" id="SSF50182">
    <property type="entry name" value="Sm-like ribonucleoproteins"/>
    <property type="match status" value="1"/>
</dbReference>
<feature type="domain" description="Mechanosensitive ion channel MscS" evidence="7">
    <location>
        <begin position="220"/>
        <end position="286"/>
    </location>
</feature>
<dbReference type="PANTHER" id="PTHR30566">
    <property type="entry name" value="YNAI-RELATED MECHANOSENSITIVE ION CHANNEL"/>
    <property type="match status" value="1"/>
</dbReference>
<dbReference type="InterPro" id="IPR023408">
    <property type="entry name" value="MscS_beta-dom_sf"/>
</dbReference>
<reference evidence="8 9" key="1">
    <citation type="submission" date="2023-09" db="EMBL/GenBank/DDBJ databases">
        <title>Description of three actinobacteria isolated from air of manufacturing shop in a pharmaceutical factory.</title>
        <authorList>
            <person name="Zhang D.-F."/>
        </authorList>
    </citation>
    <scope>NUCLEOTIDE SEQUENCE [LARGE SCALE GENOMIC DNA]</scope>
    <source>
        <strain evidence="8 9">LY-0111</strain>
    </source>
</reference>
<feature type="transmembrane region" description="Helical" evidence="6">
    <location>
        <begin position="115"/>
        <end position="137"/>
    </location>
</feature>
<dbReference type="Pfam" id="PF00924">
    <property type="entry name" value="MS_channel_2nd"/>
    <property type="match status" value="1"/>
</dbReference>